<name>A0A371PAU3_9ACTN</name>
<gene>
    <name evidence="2" type="ORF">DX116_05420</name>
</gene>
<dbReference type="EMBL" id="QUBR01000001">
    <property type="protein sequence ID" value="REK73027.1"/>
    <property type="molecule type" value="Genomic_DNA"/>
</dbReference>
<evidence type="ECO:0000313" key="2">
    <source>
        <dbReference type="EMBL" id="REK73027.1"/>
    </source>
</evidence>
<evidence type="ECO:0000259" key="1">
    <source>
        <dbReference type="Pfam" id="PF04480"/>
    </source>
</evidence>
<accession>A0A371PAU3</accession>
<keyword evidence="3" id="KW-1185">Reference proteome</keyword>
<dbReference type="AlphaFoldDB" id="A0A371PAU3"/>
<dbReference type="InterPro" id="IPR011335">
    <property type="entry name" value="Restrct_endonuc-II-like"/>
</dbReference>
<dbReference type="OrthoDB" id="3173471at2"/>
<sequence>MLLLLRQPFTRRQARAAGITDAQLRGVRFRRLFRGVHVAADVEVTPELWMRAAVVASPRDAVLSHLTALRLYGLELRALFPLHVSTRTRTHTRQKGIRPHQRAAPIATRSVRGLPVTSPLRTLVDIATKVTTIELITAAEHLVHQGLVTTAQIGEYATARHLDGVQRLRRVLGRIREGVESPRETMLRLMIVFAHLPEPRCNVDIREAGGSFIARGDLVYDRFRLVVEYDGWYHERSAAQRQRDLGRRERLEAAGWRVIVVTSDDMRSPELLVGRVHQALVSRGYLGPRPVFSVMWSRWFPGAHVRDVGTYIPESAA</sequence>
<dbReference type="Gene3D" id="3.40.960.10">
    <property type="entry name" value="VSR Endonuclease"/>
    <property type="match status" value="1"/>
</dbReference>
<dbReference type="InterPro" id="IPR007569">
    <property type="entry name" value="DUF559"/>
</dbReference>
<feature type="domain" description="DUF559" evidence="1">
    <location>
        <begin position="217"/>
        <end position="270"/>
    </location>
</feature>
<dbReference type="RefSeq" id="WP_119703141.1">
    <property type="nucleotide sequence ID" value="NZ_JBHSOI010000001.1"/>
</dbReference>
<evidence type="ECO:0000313" key="3">
    <source>
        <dbReference type="Proteomes" id="UP000265581"/>
    </source>
</evidence>
<dbReference type="Proteomes" id="UP000265581">
    <property type="component" value="Unassembled WGS sequence"/>
</dbReference>
<organism evidence="2 3">
    <name type="scientific">Aeromicrobium endophyticum</name>
    <dbReference type="NCBI Taxonomy" id="2292704"/>
    <lineage>
        <taxon>Bacteria</taxon>
        <taxon>Bacillati</taxon>
        <taxon>Actinomycetota</taxon>
        <taxon>Actinomycetes</taxon>
        <taxon>Propionibacteriales</taxon>
        <taxon>Nocardioidaceae</taxon>
        <taxon>Aeromicrobium</taxon>
    </lineage>
</organism>
<reference evidence="2 3" key="1">
    <citation type="submission" date="2018-08" db="EMBL/GenBank/DDBJ databases">
        <title>Aeromicrobium sp. M2KJ-4, whole genome shotgun sequence.</title>
        <authorList>
            <person name="Tuo L."/>
        </authorList>
    </citation>
    <scope>NUCLEOTIDE SEQUENCE [LARGE SCALE GENOMIC DNA]</scope>
    <source>
        <strain evidence="2 3">M2KJ-4</strain>
    </source>
</reference>
<dbReference type="Pfam" id="PF04480">
    <property type="entry name" value="DUF559"/>
    <property type="match status" value="1"/>
</dbReference>
<comment type="caution">
    <text evidence="2">The sequence shown here is derived from an EMBL/GenBank/DDBJ whole genome shotgun (WGS) entry which is preliminary data.</text>
</comment>
<proteinExistence type="predicted"/>
<protein>
    <submittedName>
        <fullName evidence="2">DUF559 domain-containing protein</fullName>
    </submittedName>
</protein>
<dbReference type="SUPFAM" id="SSF52980">
    <property type="entry name" value="Restriction endonuclease-like"/>
    <property type="match status" value="1"/>
</dbReference>